<feature type="compositionally biased region" description="Basic and acidic residues" evidence="1">
    <location>
        <begin position="26"/>
        <end position="36"/>
    </location>
</feature>
<dbReference type="OrthoDB" id="5975809at2759"/>
<dbReference type="EMBL" id="LSMT01000001">
    <property type="protein sequence ID" value="PFX34912.1"/>
    <property type="molecule type" value="Genomic_DNA"/>
</dbReference>
<gene>
    <name evidence="2" type="ORF">AWC38_SpisGene57</name>
</gene>
<accession>A0A2B4T2A9</accession>
<feature type="region of interest" description="Disordered" evidence="1">
    <location>
        <begin position="151"/>
        <end position="207"/>
    </location>
</feature>
<name>A0A2B4T2A9_STYPI</name>
<feature type="region of interest" description="Disordered" evidence="1">
    <location>
        <begin position="1"/>
        <end position="41"/>
    </location>
</feature>
<feature type="compositionally biased region" description="Polar residues" evidence="1">
    <location>
        <begin position="57"/>
        <end position="69"/>
    </location>
</feature>
<organism evidence="2 3">
    <name type="scientific">Stylophora pistillata</name>
    <name type="common">Smooth cauliflower coral</name>
    <dbReference type="NCBI Taxonomy" id="50429"/>
    <lineage>
        <taxon>Eukaryota</taxon>
        <taxon>Metazoa</taxon>
        <taxon>Cnidaria</taxon>
        <taxon>Anthozoa</taxon>
        <taxon>Hexacorallia</taxon>
        <taxon>Scleractinia</taxon>
        <taxon>Astrocoeniina</taxon>
        <taxon>Pocilloporidae</taxon>
        <taxon>Stylophora</taxon>
    </lineage>
</organism>
<proteinExistence type="predicted"/>
<keyword evidence="3" id="KW-1185">Reference proteome</keyword>
<dbReference type="Proteomes" id="UP000225706">
    <property type="component" value="Unassembled WGS sequence"/>
</dbReference>
<sequence>MQGSSRTPRRVGGDHDSESSNTEAENDGKERERKISLTDQGKAAKLLRQRLALALATNTKVKSDSSNSESDPEITGKDLKARRERKTVIIPQKNSQGPQETMIKPPREPQMTDGDGIPQNGVKNQNYSATNFSLKSGVPFENNAQVKTLMANLPLPSRKGREGISSSRLKPFPKKTAFHDKERPSSNETNEPRASQGRLPYIARLRV</sequence>
<evidence type="ECO:0000313" key="3">
    <source>
        <dbReference type="Proteomes" id="UP000225706"/>
    </source>
</evidence>
<dbReference type="AlphaFoldDB" id="A0A2B4T2A9"/>
<protein>
    <submittedName>
        <fullName evidence="2">Uncharacterized protein</fullName>
    </submittedName>
</protein>
<evidence type="ECO:0000313" key="2">
    <source>
        <dbReference type="EMBL" id="PFX34912.1"/>
    </source>
</evidence>
<feature type="region of interest" description="Disordered" evidence="1">
    <location>
        <begin position="56"/>
        <end position="125"/>
    </location>
</feature>
<comment type="caution">
    <text evidence="2">The sequence shown here is derived from an EMBL/GenBank/DDBJ whole genome shotgun (WGS) entry which is preliminary data.</text>
</comment>
<reference evidence="3" key="1">
    <citation type="journal article" date="2017" name="bioRxiv">
        <title>Comparative analysis of the genomes of Stylophora pistillata and Acropora digitifera provides evidence for extensive differences between species of corals.</title>
        <authorList>
            <person name="Voolstra C.R."/>
            <person name="Li Y."/>
            <person name="Liew Y.J."/>
            <person name="Baumgarten S."/>
            <person name="Zoccola D."/>
            <person name="Flot J.-F."/>
            <person name="Tambutte S."/>
            <person name="Allemand D."/>
            <person name="Aranda M."/>
        </authorList>
    </citation>
    <scope>NUCLEOTIDE SEQUENCE [LARGE SCALE GENOMIC DNA]</scope>
</reference>
<evidence type="ECO:0000256" key="1">
    <source>
        <dbReference type="SAM" id="MobiDB-lite"/>
    </source>
</evidence>